<dbReference type="InterPro" id="IPR009003">
    <property type="entry name" value="Peptidase_S1_PA"/>
</dbReference>
<name>A0AAV2PU66_MEGNR</name>
<organism evidence="3 4">
    <name type="scientific">Meganyctiphanes norvegica</name>
    <name type="common">Northern krill</name>
    <name type="synonym">Thysanopoda norvegica</name>
    <dbReference type="NCBI Taxonomy" id="48144"/>
    <lineage>
        <taxon>Eukaryota</taxon>
        <taxon>Metazoa</taxon>
        <taxon>Ecdysozoa</taxon>
        <taxon>Arthropoda</taxon>
        <taxon>Crustacea</taxon>
        <taxon>Multicrustacea</taxon>
        <taxon>Malacostraca</taxon>
        <taxon>Eumalacostraca</taxon>
        <taxon>Eucarida</taxon>
        <taxon>Euphausiacea</taxon>
        <taxon>Euphausiidae</taxon>
        <taxon>Meganyctiphanes</taxon>
    </lineage>
</organism>
<keyword evidence="1" id="KW-1015">Disulfide bond</keyword>
<dbReference type="CDD" id="cd00190">
    <property type="entry name" value="Tryp_SPc"/>
    <property type="match status" value="1"/>
</dbReference>
<evidence type="ECO:0000256" key="1">
    <source>
        <dbReference type="ARBA" id="ARBA00023157"/>
    </source>
</evidence>
<feature type="non-terminal residue" evidence="3">
    <location>
        <position position="226"/>
    </location>
</feature>
<proteinExistence type="predicted"/>
<dbReference type="GO" id="GO:0004252">
    <property type="term" value="F:serine-type endopeptidase activity"/>
    <property type="evidence" value="ECO:0007669"/>
    <property type="project" value="InterPro"/>
</dbReference>
<dbReference type="PRINTS" id="PR00722">
    <property type="entry name" value="CHYMOTRYPSIN"/>
</dbReference>
<dbReference type="SMART" id="SM00020">
    <property type="entry name" value="Tryp_SPc"/>
    <property type="match status" value="1"/>
</dbReference>
<dbReference type="GO" id="GO:0006508">
    <property type="term" value="P:proteolysis"/>
    <property type="evidence" value="ECO:0007669"/>
    <property type="project" value="InterPro"/>
</dbReference>
<keyword evidence="4" id="KW-1185">Reference proteome</keyword>
<sequence length="226" mass="25466">CIKSKTECKTKTLEDLCKGASCKCCLKEYSCGKSNPDRIVGGAVVNPQNKYPWQVWLKMEGEYQCGGSIINDLYILTAAHCLLDWSTSKIYKKNKVKVVIADHNKDSTDDDIAGVTRSISVEKLIVHEDYKLFSFSKDHDISLIKLSKSLDFKSLEILQPVCLPHDDSSTYEGKKAVVTGWGYTEGFGFELPSLLHEVTIPVLAPDCPGFDTYTYYGYDYDYRDHD</sequence>
<dbReference type="InterPro" id="IPR001254">
    <property type="entry name" value="Trypsin_dom"/>
</dbReference>
<evidence type="ECO:0000313" key="3">
    <source>
        <dbReference type="EMBL" id="CAL4065276.1"/>
    </source>
</evidence>
<dbReference type="PROSITE" id="PS50240">
    <property type="entry name" value="TRYPSIN_DOM"/>
    <property type="match status" value="1"/>
</dbReference>
<gene>
    <name evidence="3" type="ORF">MNOR_LOCUS4677</name>
</gene>
<dbReference type="PANTHER" id="PTHR24252">
    <property type="entry name" value="ACROSIN-RELATED"/>
    <property type="match status" value="1"/>
</dbReference>
<dbReference type="PANTHER" id="PTHR24252:SF7">
    <property type="entry name" value="HYALIN"/>
    <property type="match status" value="1"/>
</dbReference>
<dbReference type="Proteomes" id="UP001497623">
    <property type="component" value="Unassembled WGS sequence"/>
</dbReference>
<feature type="non-terminal residue" evidence="3">
    <location>
        <position position="1"/>
    </location>
</feature>
<feature type="domain" description="Peptidase S1" evidence="2">
    <location>
        <begin position="39"/>
        <end position="226"/>
    </location>
</feature>
<reference evidence="3 4" key="1">
    <citation type="submission" date="2024-05" db="EMBL/GenBank/DDBJ databases">
        <authorList>
            <person name="Wallberg A."/>
        </authorList>
    </citation>
    <scope>NUCLEOTIDE SEQUENCE [LARGE SCALE GENOMIC DNA]</scope>
</reference>
<dbReference type="InterPro" id="IPR018114">
    <property type="entry name" value="TRYPSIN_HIS"/>
</dbReference>
<accession>A0AAV2PU66</accession>
<dbReference type="PROSITE" id="PS00134">
    <property type="entry name" value="TRYPSIN_HIS"/>
    <property type="match status" value="1"/>
</dbReference>
<dbReference type="InterPro" id="IPR001314">
    <property type="entry name" value="Peptidase_S1A"/>
</dbReference>
<protein>
    <recommendedName>
        <fullName evidence="2">Peptidase S1 domain-containing protein</fullName>
    </recommendedName>
</protein>
<dbReference type="Gene3D" id="2.40.10.10">
    <property type="entry name" value="Trypsin-like serine proteases"/>
    <property type="match status" value="1"/>
</dbReference>
<dbReference type="SUPFAM" id="SSF50494">
    <property type="entry name" value="Trypsin-like serine proteases"/>
    <property type="match status" value="1"/>
</dbReference>
<evidence type="ECO:0000259" key="2">
    <source>
        <dbReference type="PROSITE" id="PS50240"/>
    </source>
</evidence>
<dbReference type="AlphaFoldDB" id="A0AAV2PU66"/>
<dbReference type="InterPro" id="IPR043504">
    <property type="entry name" value="Peptidase_S1_PA_chymotrypsin"/>
</dbReference>
<dbReference type="FunFam" id="2.40.10.10:FF:000068">
    <property type="entry name" value="transmembrane protease serine 2"/>
    <property type="match status" value="1"/>
</dbReference>
<comment type="caution">
    <text evidence="3">The sequence shown here is derived from an EMBL/GenBank/DDBJ whole genome shotgun (WGS) entry which is preliminary data.</text>
</comment>
<dbReference type="EMBL" id="CAXKWB010001731">
    <property type="protein sequence ID" value="CAL4065276.1"/>
    <property type="molecule type" value="Genomic_DNA"/>
</dbReference>
<evidence type="ECO:0000313" key="4">
    <source>
        <dbReference type="Proteomes" id="UP001497623"/>
    </source>
</evidence>
<dbReference type="Pfam" id="PF00089">
    <property type="entry name" value="Trypsin"/>
    <property type="match status" value="1"/>
</dbReference>